<dbReference type="Pfam" id="PF12796">
    <property type="entry name" value="Ank_2"/>
    <property type="match status" value="1"/>
</dbReference>
<comment type="caution">
    <text evidence="3">The sequence shown here is derived from an EMBL/GenBank/DDBJ whole genome shotgun (WGS) entry which is preliminary data.</text>
</comment>
<gene>
    <name evidence="3" type="primary">Ankrd60</name>
    <name evidence="3" type="ORF">CRYUND_R03167</name>
</gene>
<dbReference type="PANTHER" id="PTHR22677">
    <property type="entry name" value="ANKYRIN REPEAT DOMAIN-CONTAINING PROTEIN 60"/>
    <property type="match status" value="1"/>
</dbReference>
<dbReference type="PANTHER" id="PTHR22677:SF3">
    <property type="entry name" value="ANKYRIN REPEAT DOMAIN-CONTAINING PROTEIN 60"/>
    <property type="match status" value="1"/>
</dbReference>
<evidence type="ECO:0000313" key="4">
    <source>
        <dbReference type="Proteomes" id="UP000534426"/>
    </source>
</evidence>
<feature type="domain" description="Ubiquitin-like" evidence="2">
    <location>
        <begin position="34"/>
        <end position="89"/>
    </location>
</feature>
<dbReference type="PROSITE" id="PS50088">
    <property type="entry name" value="ANK_REPEAT"/>
    <property type="match status" value="1"/>
</dbReference>
<dbReference type="SUPFAM" id="SSF48403">
    <property type="entry name" value="Ankyrin repeat"/>
    <property type="match status" value="1"/>
</dbReference>
<evidence type="ECO:0000313" key="3">
    <source>
        <dbReference type="EMBL" id="NWJ11272.1"/>
    </source>
</evidence>
<dbReference type="SUPFAM" id="SSF54236">
    <property type="entry name" value="Ubiquitin-like"/>
    <property type="match status" value="1"/>
</dbReference>
<accession>A0A7K4M3U3</accession>
<dbReference type="CDD" id="cd17063">
    <property type="entry name" value="Ubl_ANKRD60"/>
    <property type="match status" value="1"/>
</dbReference>
<dbReference type="InterPro" id="IPR000626">
    <property type="entry name" value="Ubiquitin-like_dom"/>
</dbReference>
<feature type="repeat" description="ANK" evidence="1">
    <location>
        <begin position="169"/>
        <end position="201"/>
    </location>
</feature>
<evidence type="ECO:0000256" key="1">
    <source>
        <dbReference type="PROSITE-ProRule" id="PRU00023"/>
    </source>
</evidence>
<organism evidence="3 4">
    <name type="scientific">Crypturellus undulatus</name>
    <dbReference type="NCBI Taxonomy" id="48396"/>
    <lineage>
        <taxon>Eukaryota</taxon>
        <taxon>Metazoa</taxon>
        <taxon>Chordata</taxon>
        <taxon>Craniata</taxon>
        <taxon>Vertebrata</taxon>
        <taxon>Euteleostomi</taxon>
        <taxon>Archelosauria</taxon>
        <taxon>Archosauria</taxon>
        <taxon>Dinosauria</taxon>
        <taxon>Saurischia</taxon>
        <taxon>Theropoda</taxon>
        <taxon>Coelurosauria</taxon>
        <taxon>Aves</taxon>
        <taxon>Palaeognathae</taxon>
        <taxon>Tinamiformes</taxon>
        <taxon>Tinamidae</taxon>
        <taxon>Crypturellus</taxon>
    </lineage>
</organism>
<dbReference type="PROSITE" id="PS50297">
    <property type="entry name" value="ANK_REP_REGION"/>
    <property type="match status" value="1"/>
</dbReference>
<feature type="non-terminal residue" evidence="3">
    <location>
        <position position="1"/>
    </location>
</feature>
<sequence>VAMTFVPPRTFSVQLCLAETNEIFAVPQCHNDLTVKKLKPHLELLTAIPLNFQRLQYLDEVDLPDESTFKDNDIVPGGTITMRVWRQDGWGQLVAAAARGDTVQLAHLGVTEDLEGLTPYAQFLGPEQRKEWAAHRAAVALFVASHRGCAGTADFLLRNGADVHSRTPLGRTALHLAAFAGRCACVELLLSWGAQAFEPDHEGQTAVNLARLAGQKQSERAMFR</sequence>
<evidence type="ECO:0000259" key="2">
    <source>
        <dbReference type="PROSITE" id="PS50053"/>
    </source>
</evidence>
<reference evidence="3 4" key="1">
    <citation type="submission" date="2019-09" db="EMBL/GenBank/DDBJ databases">
        <title>Bird 10,000 Genomes (B10K) Project - Family phase.</title>
        <authorList>
            <person name="Zhang G."/>
        </authorList>
    </citation>
    <scope>NUCLEOTIDE SEQUENCE [LARGE SCALE GENOMIC DNA]</scope>
    <source>
        <strain evidence="3">B10K-MSB-37135</strain>
        <tissue evidence="3">Heart</tissue>
    </source>
</reference>
<keyword evidence="1" id="KW-0040">ANK repeat</keyword>
<name>A0A7K4M3U3_9AVES</name>
<dbReference type="Proteomes" id="UP000534426">
    <property type="component" value="Unassembled WGS sequence"/>
</dbReference>
<dbReference type="InterPro" id="IPR002110">
    <property type="entry name" value="Ankyrin_rpt"/>
</dbReference>
<dbReference type="Gene3D" id="1.25.40.20">
    <property type="entry name" value="Ankyrin repeat-containing domain"/>
    <property type="match status" value="2"/>
</dbReference>
<feature type="non-terminal residue" evidence="3">
    <location>
        <position position="224"/>
    </location>
</feature>
<dbReference type="EMBL" id="VWPW01031986">
    <property type="protein sequence ID" value="NWJ11272.1"/>
    <property type="molecule type" value="Genomic_DNA"/>
</dbReference>
<keyword evidence="4" id="KW-1185">Reference proteome</keyword>
<dbReference type="AlphaFoldDB" id="A0A7K4M3U3"/>
<dbReference type="InterPro" id="IPR039323">
    <property type="entry name" value="ANKRD_45/46/60"/>
</dbReference>
<dbReference type="InterPro" id="IPR029071">
    <property type="entry name" value="Ubiquitin-like_domsf"/>
</dbReference>
<protein>
    <submittedName>
        <fullName evidence="3">ANR60 protein</fullName>
    </submittedName>
</protein>
<dbReference type="PROSITE" id="PS50053">
    <property type="entry name" value="UBIQUITIN_2"/>
    <property type="match status" value="1"/>
</dbReference>
<dbReference type="InterPro" id="IPR036770">
    <property type="entry name" value="Ankyrin_rpt-contain_sf"/>
</dbReference>
<proteinExistence type="predicted"/>